<dbReference type="InterPro" id="IPR015915">
    <property type="entry name" value="Kelch-typ_b-propeller"/>
</dbReference>
<protein>
    <submittedName>
        <fullName evidence="2">Kelch repeat protein</fullName>
    </submittedName>
</protein>
<dbReference type="EMBL" id="KN740346">
    <property type="protein sequence ID" value="KIH53798.1"/>
    <property type="molecule type" value="Genomic_DNA"/>
</dbReference>
<evidence type="ECO:0000313" key="2">
    <source>
        <dbReference type="EMBL" id="KIH53798.1"/>
    </source>
</evidence>
<keyword evidence="3" id="KW-1185">Reference proteome</keyword>
<dbReference type="InterPro" id="IPR006652">
    <property type="entry name" value="Kelch_1"/>
</dbReference>
<dbReference type="OrthoDB" id="1022638at2759"/>
<dbReference type="PANTHER" id="PTHR46375:SF3">
    <property type="entry name" value="KELCH REPEAT AND BTB DOMAIN-CONTAINING PROTEIN 13"/>
    <property type="match status" value="1"/>
</dbReference>
<name>A0A0C2CBU3_9BILA</name>
<accession>A0A0C2CBU3</accession>
<dbReference type="InterPro" id="IPR052392">
    <property type="entry name" value="Kelch-BTB_domain-containing"/>
</dbReference>
<dbReference type="SUPFAM" id="SSF117281">
    <property type="entry name" value="Kelch motif"/>
    <property type="match status" value="1"/>
</dbReference>
<evidence type="ECO:0000256" key="1">
    <source>
        <dbReference type="ARBA" id="ARBA00022441"/>
    </source>
</evidence>
<organism evidence="2 3">
    <name type="scientific">Ancylostoma duodenale</name>
    <dbReference type="NCBI Taxonomy" id="51022"/>
    <lineage>
        <taxon>Eukaryota</taxon>
        <taxon>Metazoa</taxon>
        <taxon>Ecdysozoa</taxon>
        <taxon>Nematoda</taxon>
        <taxon>Chromadorea</taxon>
        <taxon>Rhabditida</taxon>
        <taxon>Rhabditina</taxon>
        <taxon>Rhabditomorpha</taxon>
        <taxon>Strongyloidea</taxon>
        <taxon>Ancylostomatidae</taxon>
        <taxon>Ancylostomatinae</taxon>
        <taxon>Ancylostoma</taxon>
    </lineage>
</organism>
<dbReference type="Pfam" id="PF01344">
    <property type="entry name" value="Kelch_1"/>
    <property type="match status" value="2"/>
</dbReference>
<dbReference type="PANTHER" id="PTHR46375">
    <property type="entry name" value="KELCH REPEAT AND BTB DOMAIN-CONTAINING PROTEIN 13-RELATED"/>
    <property type="match status" value="1"/>
</dbReference>
<gene>
    <name evidence="2" type="ORF">ANCDUO_16062</name>
</gene>
<evidence type="ECO:0000313" key="3">
    <source>
        <dbReference type="Proteomes" id="UP000054047"/>
    </source>
</evidence>
<dbReference type="Proteomes" id="UP000054047">
    <property type="component" value="Unassembled WGS sequence"/>
</dbReference>
<feature type="non-terminal residue" evidence="2">
    <location>
        <position position="142"/>
    </location>
</feature>
<reference evidence="2 3" key="1">
    <citation type="submission" date="2013-12" db="EMBL/GenBank/DDBJ databases">
        <title>Draft genome of the parsitic nematode Ancylostoma duodenale.</title>
        <authorList>
            <person name="Mitreva M."/>
        </authorList>
    </citation>
    <scope>NUCLEOTIDE SEQUENCE [LARGE SCALE GENOMIC DNA]</scope>
    <source>
        <strain evidence="2 3">Zhejiang</strain>
    </source>
</reference>
<dbReference type="SMART" id="SM00612">
    <property type="entry name" value="Kelch"/>
    <property type="match status" value="2"/>
</dbReference>
<sequence length="142" mass="15818">MLLNDVVVGVGTSSAQTGGKRAGECVSDGERYDPLEKKWSFVQPMRRGRQNHCLAVNGGKIYAIGGQGKCASALREVEFYDVDRNVWIEVAPMMQKRYGAAAVFLDNRLYVYNPESNSWTAGVPMKEKRFQAEAVVIDGYIY</sequence>
<dbReference type="Gene3D" id="2.120.10.80">
    <property type="entry name" value="Kelch-type beta propeller"/>
    <property type="match status" value="1"/>
</dbReference>
<dbReference type="AlphaFoldDB" id="A0A0C2CBU3"/>
<keyword evidence="1" id="KW-0880">Kelch repeat</keyword>
<proteinExistence type="predicted"/>